<protein>
    <submittedName>
        <fullName evidence="2">Uncharacterized protein</fullName>
    </submittedName>
</protein>
<name>A0A9W6RH29_9ACTN</name>
<feature type="compositionally biased region" description="Basic and acidic residues" evidence="1">
    <location>
        <begin position="30"/>
        <end position="53"/>
    </location>
</feature>
<gene>
    <name evidence="2" type="ORF">Airi01_021990</name>
</gene>
<reference evidence="2" key="1">
    <citation type="submission" date="2023-03" db="EMBL/GenBank/DDBJ databases">
        <title>Actinoallomurus iriomotensis NBRC 103681.</title>
        <authorList>
            <person name="Ichikawa N."/>
            <person name="Sato H."/>
            <person name="Tonouchi N."/>
        </authorList>
    </citation>
    <scope>NUCLEOTIDE SEQUENCE</scope>
    <source>
        <strain evidence="2">NBRC 103681</strain>
    </source>
</reference>
<evidence type="ECO:0000313" key="3">
    <source>
        <dbReference type="Proteomes" id="UP001165135"/>
    </source>
</evidence>
<organism evidence="2 3">
    <name type="scientific">Actinoallomurus iriomotensis</name>
    <dbReference type="NCBI Taxonomy" id="478107"/>
    <lineage>
        <taxon>Bacteria</taxon>
        <taxon>Bacillati</taxon>
        <taxon>Actinomycetota</taxon>
        <taxon>Actinomycetes</taxon>
        <taxon>Streptosporangiales</taxon>
        <taxon>Thermomonosporaceae</taxon>
        <taxon>Actinoallomurus</taxon>
    </lineage>
</organism>
<comment type="caution">
    <text evidence="2">The sequence shown here is derived from an EMBL/GenBank/DDBJ whole genome shotgun (WGS) entry which is preliminary data.</text>
</comment>
<dbReference type="AlphaFoldDB" id="A0A9W6RH29"/>
<sequence>MKRTAGTWRLTRAGKRLKVALEPFAGLPQDGRDGPHAKAGDHGDQDRQYRDRGGPISNPERVYNHR</sequence>
<accession>A0A9W6RH29</accession>
<dbReference type="Proteomes" id="UP001165135">
    <property type="component" value="Unassembled WGS sequence"/>
</dbReference>
<evidence type="ECO:0000313" key="2">
    <source>
        <dbReference type="EMBL" id="GLY73932.1"/>
    </source>
</evidence>
<dbReference type="EMBL" id="BSTJ01000002">
    <property type="protein sequence ID" value="GLY73932.1"/>
    <property type="molecule type" value="Genomic_DNA"/>
</dbReference>
<evidence type="ECO:0000256" key="1">
    <source>
        <dbReference type="SAM" id="MobiDB-lite"/>
    </source>
</evidence>
<proteinExistence type="predicted"/>
<feature type="region of interest" description="Disordered" evidence="1">
    <location>
        <begin position="23"/>
        <end position="66"/>
    </location>
</feature>